<proteinExistence type="predicted"/>
<dbReference type="AlphaFoldDB" id="A0AAV9F6E8"/>
<keyword evidence="3" id="KW-1185">Reference proteome</keyword>
<dbReference type="PANTHER" id="PTHR33116">
    <property type="entry name" value="REVERSE TRANSCRIPTASE ZINC-BINDING DOMAIN-CONTAINING PROTEIN-RELATED-RELATED"/>
    <property type="match status" value="1"/>
</dbReference>
<evidence type="ECO:0008006" key="4">
    <source>
        <dbReference type="Google" id="ProtNLM"/>
    </source>
</evidence>
<dbReference type="InterPro" id="IPR036691">
    <property type="entry name" value="Endo/exonu/phosph_ase_sf"/>
</dbReference>
<evidence type="ECO:0000313" key="2">
    <source>
        <dbReference type="EMBL" id="KAK1320550.1"/>
    </source>
</evidence>
<reference evidence="2" key="1">
    <citation type="journal article" date="2023" name="Nat. Commun.">
        <title>Diploid and tetraploid genomes of Acorus and the evolution of monocots.</title>
        <authorList>
            <person name="Ma L."/>
            <person name="Liu K.W."/>
            <person name="Li Z."/>
            <person name="Hsiao Y.Y."/>
            <person name="Qi Y."/>
            <person name="Fu T."/>
            <person name="Tang G.D."/>
            <person name="Zhang D."/>
            <person name="Sun W.H."/>
            <person name="Liu D.K."/>
            <person name="Li Y."/>
            <person name="Chen G.Z."/>
            <person name="Liu X.D."/>
            <person name="Liao X.Y."/>
            <person name="Jiang Y.T."/>
            <person name="Yu X."/>
            <person name="Hao Y."/>
            <person name="Huang J."/>
            <person name="Zhao X.W."/>
            <person name="Ke S."/>
            <person name="Chen Y.Y."/>
            <person name="Wu W.L."/>
            <person name="Hsu J.L."/>
            <person name="Lin Y.F."/>
            <person name="Huang M.D."/>
            <person name="Li C.Y."/>
            <person name="Huang L."/>
            <person name="Wang Z.W."/>
            <person name="Zhao X."/>
            <person name="Zhong W.Y."/>
            <person name="Peng D.H."/>
            <person name="Ahmad S."/>
            <person name="Lan S."/>
            <person name="Zhang J.S."/>
            <person name="Tsai W.C."/>
            <person name="Van de Peer Y."/>
            <person name="Liu Z.J."/>
        </authorList>
    </citation>
    <scope>NUCLEOTIDE SEQUENCE</scope>
    <source>
        <strain evidence="2">CP</strain>
    </source>
</reference>
<dbReference type="PANTHER" id="PTHR33116:SF78">
    <property type="entry name" value="OS12G0587133 PROTEIN"/>
    <property type="match status" value="1"/>
</dbReference>
<organism evidence="2 3">
    <name type="scientific">Acorus calamus</name>
    <name type="common">Sweet flag</name>
    <dbReference type="NCBI Taxonomy" id="4465"/>
    <lineage>
        <taxon>Eukaryota</taxon>
        <taxon>Viridiplantae</taxon>
        <taxon>Streptophyta</taxon>
        <taxon>Embryophyta</taxon>
        <taxon>Tracheophyta</taxon>
        <taxon>Spermatophyta</taxon>
        <taxon>Magnoliopsida</taxon>
        <taxon>Liliopsida</taxon>
        <taxon>Acoraceae</taxon>
        <taxon>Acorus</taxon>
    </lineage>
</organism>
<comment type="caution">
    <text evidence="2">The sequence shown here is derived from an EMBL/GenBank/DDBJ whole genome shotgun (WGS) entry which is preliminary data.</text>
</comment>
<accession>A0AAV9F6E8</accession>
<evidence type="ECO:0000256" key="1">
    <source>
        <dbReference type="SAM" id="MobiDB-lite"/>
    </source>
</evidence>
<feature type="compositionally biased region" description="Basic and acidic residues" evidence="1">
    <location>
        <begin position="43"/>
        <end position="64"/>
    </location>
</feature>
<dbReference type="SUPFAM" id="SSF56219">
    <property type="entry name" value="DNase I-like"/>
    <property type="match status" value="1"/>
</dbReference>
<dbReference type="EMBL" id="JAUJYO010000003">
    <property type="protein sequence ID" value="KAK1320550.1"/>
    <property type="molecule type" value="Genomic_DNA"/>
</dbReference>
<dbReference type="Proteomes" id="UP001180020">
    <property type="component" value="Unassembled WGS sequence"/>
</dbReference>
<dbReference type="Gene3D" id="3.60.10.10">
    <property type="entry name" value="Endonuclease/exonuclease/phosphatase"/>
    <property type="match status" value="1"/>
</dbReference>
<feature type="region of interest" description="Disordered" evidence="1">
    <location>
        <begin position="31"/>
        <end position="64"/>
    </location>
</feature>
<gene>
    <name evidence="2" type="ORF">QJS10_CPA03g00814</name>
</gene>
<feature type="compositionally biased region" description="Polar residues" evidence="1">
    <location>
        <begin position="31"/>
        <end position="40"/>
    </location>
</feature>
<name>A0AAV9F6E8_ACOCL</name>
<reference evidence="2" key="2">
    <citation type="submission" date="2023-06" db="EMBL/GenBank/DDBJ databases">
        <authorList>
            <person name="Ma L."/>
            <person name="Liu K.-W."/>
            <person name="Li Z."/>
            <person name="Hsiao Y.-Y."/>
            <person name="Qi Y."/>
            <person name="Fu T."/>
            <person name="Tang G."/>
            <person name="Zhang D."/>
            <person name="Sun W.-H."/>
            <person name="Liu D.-K."/>
            <person name="Li Y."/>
            <person name="Chen G.-Z."/>
            <person name="Liu X.-D."/>
            <person name="Liao X.-Y."/>
            <person name="Jiang Y.-T."/>
            <person name="Yu X."/>
            <person name="Hao Y."/>
            <person name="Huang J."/>
            <person name="Zhao X.-W."/>
            <person name="Ke S."/>
            <person name="Chen Y.-Y."/>
            <person name="Wu W.-L."/>
            <person name="Hsu J.-L."/>
            <person name="Lin Y.-F."/>
            <person name="Huang M.-D."/>
            <person name="Li C.-Y."/>
            <person name="Huang L."/>
            <person name="Wang Z.-W."/>
            <person name="Zhao X."/>
            <person name="Zhong W.-Y."/>
            <person name="Peng D.-H."/>
            <person name="Ahmad S."/>
            <person name="Lan S."/>
            <person name="Zhang J.-S."/>
            <person name="Tsai W.-C."/>
            <person name="Van De Peer Y."/>
            <person name="Liu Z.-J."/>
        </authorList>
    </citation>
    <scope>NUCLEOTIDE SEQUENCE</scope>
    <source>
        <strain evidence="2">CP</strain>
        <tissue evidence="2">Leaves</tissue>
    </source>
</reference>
<sequence length="453" mass="51831">MVAPRPLIRFFDGGALNYDNVQNTVNFTHEHVSPSTTETTAGEPDRAKRVNKNKTDRRDESNKLVEDSRSGWTWSCSRIYGPHDGPAREDMWDELSAVKREWGGPWCCMGDFNVTRWIEDRNRRGGISRDMRLFSDWIETEGLLDLPLMSQAYTWSSLREHPSLARLDRVWIQRGSGKFLDSPDERHPGSKEAYLKLKRLKHTLKGWSREAKQKRVERKSKVALDIALYDAIEESGLMGEVEREARISLKGEMQHILGQEEEEWRLGSRAIWLKEGDNNTSFFHKIANQRRRANQINTLMVEGTRITSEAAVQDDTAILCPREEQCVEGVMFVVTVFGWLSGLSINLSKSAIFGIHMGDSALRQIVDCFSCPVESFPTRYLGLPLSLRPLANADWAPLVHHFKRRLEGWAGRLLSSGGRLVLLQAVLSNLPVFMLSIFKLPRTILQRLDTLRR</sequence>
<evidence type="ECO:0000313" key="3">
    <source>
        <dbReference type="Proteomes" id="UP001180020"/>
    </source>
</evidence>
<protein>
    <recommendedName>
        <fullName evidence="4">Reverse transcriptase</fullName>
    </recommendedName>
</protein>